<evidence type="ECO:0000313" key="6">
    <source>
        <dbReference type="Proteomes" id="UP000193218"/>
    </source>
</evidence>
<keyword evidence="2 5" id="KW-0378">Hydrolase</keyword>
<comment type="caution">
    <text evidence="5">The sequence shown here is derived from an EMBL/GenBank/DDBJ whole genome shotgun (WGS) entry which is preliminary data.</text>
</comment>
<dbReference type="RefSeq" id="XP_021872982.1">
    <property type="nucleotide sequence ID" value="XM_022017952.1"/>
</dbReference>
<evidence type="ECO:0000313" key="5">
    <source>
        <dbReference type="EMBL" id="ORX39119.1"/>
    </source>
</evidence>
<dbReference type="PIRSF" id="PIRSF001112">
    <property type="entry name" value="Epoxide_hydrolase"/>
    <property type="match status" value="1"/>
</dbReference>
<comment type="similarity">
    <text evidence="1">Belongs to the peptidase S33 family.</text>
</comment>
<dbReference type="InParanoid" id="A0A1Y1UM89"/>
<sequence>MSHHRVSQIPFALARLIADLRGSEGSARPLGGMTDFSKFPHEPTISIKPFTAHCSDEVLADLKHRVNDSESPRKTYENTTATDRGLGLARDWLVKAIDEWKTFDWRGIEDEVNGFPNFKAHLYHEKHEYDIHFMALFSHKEDAIPVVMMHGWPGCFLEFVPMLRLLSSRYSPSTLPIHLIVPSLIGFGYSSPPPIDVDFGTRDNAPLIDQLMAGMGLTGYVAQGGDIGSFVARFIAQTSTICKAVHLDFVPSLPPDTFDESTLDLVDQACVKKLKEWNSWERAYVQEHATKTATIAAVVESSSGSARLFIGWSDETPSIHTILSMVTMYWITNTFPTSIYHYRVSYGRDVQDKDKMPPVSSKALGYSQFTHEIMPSPRVLVEQAGNNVVWHRRHERAGHFSALEDAETLWDDVHDFIEKVVRKL</sequence>
<dbReference type="InterPro" id="IPR010497">
    <property type="entry name" value="Epoxide_hydro_N"/>
</dbReference>
<accession>A0A1Y1UM89</accession>
<feature type="active site" description="Proton acceptor" evidence="3">
    <location>
        <position position="399"/>
    </location>
</feature>
<evidence type="ECO:0000259" key="4">
    <source>
        <dbReference type="Pfam" id="PF06441"/>
    </source>
</evidence>
<dbReference type="PRINTS" id="PR00412">
    <property type="entry name" value="EPOXHYDRLASE"/>
</dbReference>
<dbReference type="InterPro" id="IPR016292">
    <property type="entry name" value="Epoxide_hydrolase"/>
</dbReference>
<dbReference type="SUPFAM" id="SSF53474">
    <property type="entry name" value="alpha/beta-Hydrolases"/>
    <property type="match status" value="1"/>
</dbReference>
<name>A0A1Y1UM89_9TREE</name>
<dbReference type="Proteomes" id="UP000193218">
    <property type="component" value="Unassembled WGS sequence"/>
</dbReference>
<protein>
    <submittedName>
        <fullName evidence="5">Alpha/Beta hydrolase protein</fullName>
    </submittedName>
</protein>
<reference evidence="5 6" key="1">
    <citation type="submission" date="2017-03" db="EMBL/GenBank/DDBJ databases">
        <title>Widespread Adenine N6-methylation of Active Genes in Fungi.</title>
        <authorList>
            <consortium name="DOE Joint Genome Institute"/>
            <person name="Mondo S.J."/>
            <person name="Dannebaum R.O."/>
            <person name="Kuo R.C."/>
            <person name="Louie K.B."/>
            <person name="Bewick A.J."/>
            <person name="Labutti K."/>
            <person name="Haridas S."/>
            <person name="Kuo A."/>
            <person name="Salamov A."/>
            <person name="Ahrendt S.R."/>
            <person name="Lau R."/>
            <person name="Bowen B.P."/>
            <person name="Lipzen A."/>
            <person name="Sullivan W."/>
            <person name="Andreopoulos W.B."/>
            <person name="Clum A."/>
            <person name="Lindquist E."/>
            <person name="Daum C."/>
            <person name="Northen T.R."/>
            <person name="Ramamoorthy G."/>
            <person name="Schmitz R.J."/>
            <person name="Gryganskyi A."/>
            <person name="Culley D."/>
            <person name="Magnuson J."/>
            <person name="James T.Y."/>
            <person name="O'Malley M.A."/>
            <person name="Stajich J.E."/>
            <person name="Spatafora J.W."/>
            <person name="Visel A."/>
            <person name="Grigoriev I.V."/>
        </authorList>
    </citation>
    <scope>NUCLEOTIDE SEQUENCE [LARGE SCALE GENOMIC DNA]</scope>
    <source>
        <strain evidence="5 6">NRRL Y-17943</strain>
    </source>
</reference>
<dbReference type="InterPro" id="IPR029058">
    <property type="entry name" value="AB_hydrolase_fold"/>
</dbReference>
<dbReference type="PANTHER" id="PTHR21661">
    <property type="entry name" value="EPOXIDE HYDROLASE 1-RELATED"/>
    <property type="match status" value="1"/>
</dbReference>
<evidence type="ECO:0000256" key="3">
    <source>
        <dbReference type="PIRSR" id="PIRSR001112-1"/>
    </source>
</evidence>
<dbReference type="GO" id="GO:0004301">
    <property type="term" value="F:epoxide hydrolase activity"/>
    <property type="evidence" value="ECO:0007669"/>
    <property type="project" value="TreeGrafter"/>
</dbReference>
<dbReference type="OrthoDB" id="7130006at2759"/>
<dbReference type="AlphaFoldDB" id="A0A1Y1UM89"/>
<evidence type="ECO:0000256" key="1">
    <source>
        <dbReference type="ARBA" id="ARBA00010088"/>
    </source>
</evidence>
<dbReference type="PANTHER" id="PTHR21661:SF39">
    <property type="entry name" value="HYDROLASE, PUTATIVE (AFU_ORTHOLOGUE AFUA_3G08960)-RELATED"/>
    <property type="match status" value="1"/>
</dbReference>
<dbReference type="GeneID" id="33559761"/>
<organism evidence="5 6">
    <name type="scientific">Kockovaella imperatae</name>
    <dbReference type="NCBI Taxonomy" id="4999"/>
    <lineage>
        <taxon>Eukaryota</taxon>
        <taxon>Fungi</taxon>
        <taxon>Dikarya</taxon>
        <taxon>Basidiomycota</taxon>
        <taxon>Agaricomycotina</taxon>
        <taxon>Tremellomycetes</taxon>
        <taxon>Tremellales</taxon>
        <taxon>Cuniculitremaceae</taxon>
        <taxon>Kockovaella</taxon>
    </lineage>
</organism>
<dbReference type="Gene3D" id="3.40.50.1820">
    <property type="entry name" value="alpha/beta hydrolase"/>
    <property type="match status" value="1"/>
</dbReference>
<feature type="domain" description="Epoxide hydrolase N-terminal" evidence="4">
    <location>
        <begin position="47"/>
        <end position="159"/>
    </location>
</feature>
<dbReference type="STRING" id="4999.A0A1Y1UM89"/>
<dbReference type="EMBL" id="NBSH01000003">
    <property type="protein sequence ID" value="ORX39119.1"/>
    <property type="molecule type" value="Genomic_DNA"/>
</dbReference>
<gene>
    <name evidence="5" type="ORF">BD324DRAFT_649209</name>
</gene>
<dbReference type="InterPro" id="IPR000639">
    <property type="entry name" value="Epox_hydrolase-like"/>
</dbReference>
<keyword evidence="6" id="KW-1185">Reference proteome</keyword>
<dbReference type="GO" id="GO:0097176">
    <property type="term" value="P:epoxide metabolic process"/>
    <property type="evidence" value="ECO:0007669"/>
    <property type="project" value="TreeGrafter"/>
</dbReference>
<feature type="active site" description="Proton donor" evidence="3">
    <location>
        <position position="342"/>
    </location>
</feature>
<proteinExistence type="inferred from homology"/>
<evidence type="ECO:0000256" key="2">
    <source>
        <dbReference type="ARBA" id="ARBA00022801"/>
    </source>
</evidence>
<dbReference type="Pfam" id="PF06441">
    <property type="entry name" value="EHN"/>
    <property type="match status" value="1"/>
</dbReference>
<feature type="active site" description="Nucleophile" evidence="3">
    <location>
        <position position="226"/>
    </location>
</feature>